<comment type="caution">
    <text evidence="2">The sequence shown here is derived from an EMBL/GenBank/DDBJ whole genome shotgun (WGS) entry which is preliminary data.</text>
</comment>
<protein>
    <submittedName>
        <fullName evidence="2">Uncharacterized protein</fullName>
    </submittedName>
</protein>
<gene>
    <name evidence="2" type="ORF">Tci_053071</name>
</gene>
<feature type="compositionally biased region" description="Acidic residues" evidence="1">
    <location>
        <begin position="125"/>
        <end position="146"/>
    </location>
</feature>
<evidence type="ECO:0000313" key="2">
    <source>
        <dbReference type="EMBL" id="GEU81093.1"/>
    </source>
</evidence>
<sequence length="222" mass="24450">MPILPPGMIPVTKPEPLKIVKTRQIAQFNADRDPGVYIQMKSSATREYPSLIHTFIVTHCWREEMLRLQALGSNTSSGVPYTKEEINTLARKGKQRGHLPGVGRMLNQYESSPEFGNASESGGCGDDEMVDDEDGGEDEEDEDDGDTLSRATCRPGKSSTVELISLTEIKWAPPSIPGELSPSIYPQRQVAWEGVDLSPGIVVNVVVFCDDFGITVRGWKKK</sequence>
<dbReference type="AlphaFoldDB" id="A0A6L2N4Q1"/>
<evidence type="ECO:0000256" key="1">
    <source>
        <dbReference type="SAM" id="MobiDB-lite"/>
    </source>
</evidence>
<organism evidence="2">
    <name type="scientific">Tanacetum cinerariifolium</name>
    <name type="common">Dalmatian daisy</name>
    <name type="synonym">Chrysanthemum cinerariifolium</name>
    <dbReference type="NCBI Taxonomy" id="118510"/>
    <lineage>
        <taxon>Eukaryota</taxon>
        <taxon>Viridiplantae</taxon>
        <taxon>Streptophyta</taxon>
        <taxon>Embryophyta</taxon>
        <taxon>Tracheophyta</taxon>
        <taxon>Spermatophyta</taxon>
        <taxon>Magnoliopsida</taxon>
        <taxon>eudicotyledons</taxon>
        <taxon>Gunneridae</taxon>
        <taxon>Pentapetalae</taxon>
        <taxon>asterids</taxon>
        <taxon>campanulids</taxon>
        <taxon>Asterales</taxon>
        <taxon>Asteraceae</taxon>
        <taxon>Asteroideae</taxon>
        <taxon>Anthemideae</taxon>
        <taxon>Anthemidinae</taxon>
        <taxon>Tanacetum</taxon>
    </lineage>
</organism>
<reference evidence="2" key="1">
    <citation type="journal article" date="2019" name="Sci. Rep.">
        <title>Draft genome of Tanacetum cinerariifolium, the natural source of mosquito coil.</title>
        <authorList>
            <person name="Yamashiro T."/>
            <person name="Shiraishi A."/>
            <person name="Satake H."/>
            <person name="Nakayama K."/>
        </authorList>
    </citation>
    <scope>NUCLEOTIDE SEQUENCE</scope>
</reference>
<feature type="region of interest" description="Disordered" evidence="1">
    <location>
        <begin position="91"/>
        <end position="154"/>
    </location>
</feature>
<accession>A0A6L2N4Q1</accession>
<name>A0A6L2N4Q1_TANCI</name>
<proteinExistence type="predicted"/>
<dbReference type="EMBL" id="BKCJ010008207">
    <property type="protein sequence ID" value="GEU81093.1"/>
    <property type="molecule type" value="Genomic_DNA"/>
</dbReference>